<accession>A0A183FMG7</accession>
<dbReference type="PROSITE" id="PS00633">
    <property type="entry name" value="BROMODOMAIN_1"/>
    <property type="match status" value="1"/>
</dbReference>
<sequence>LDSNALHCICRTTYDSRKFYVACDMCYRWFHGDCVGVTEESAKGMDGWTCRDCQEETRKAQQEQELYCTCRTPYDDNEFYVGCEGCEGWFHPRCVGITKEEAEAMDEYLCPSCSEAQTSQGYESASSSASSTHATLCRADYPLVWRLLECVSDHRMSWPFRQPVNLEEFPNYLEVVENPIDLSVIQQRLEHLEYQRLKDFTRDMTRMFENARIFYPRVYRYILPCWFPSPSSVHAIFRTAVSISARTHWRKYSSTRWPRLEPKLTHEMDDG</sequence>
<proteinExistence type="predicted"/>
<evidence type="ECO:0000256" key="6">
    <source>
        <dbReference type="PROSITE-ProRule" id="PRU00146"/>
    </source>
</evidence>
<dbReference type="InterPro" id="IPR038028">
    <property type="entry name" value="BPTF"/>
</dbReference>
<dbReference type="WBParaSite" id="HPBE_0000858401-mRNA-1">
    <property type="protein sequence ID" value="HPBE_0000858401-mRNA-1"/>
    <property type="gene ID" value="HPBE_0000858401"/>
</dbReference>
<evidence type="ECO:0000256" key="5">
    <source>
        <dbReference type="PROSITE-ProRule" id="PRU00035"/>
    </source>
</evidence>
<dbReference type="Proteomes" id="UP000050761">
    <property type="component" value="Unassembled WGS sequence"/>
</dbReference>
<organism evidence="9 10">
    <name type="scientific">Heligmosomoides polygyrus</name>
    <name type="common">Parasitic roundworm</name>
    <dbReference type="NCBI Taxonomy" id="6339"/>
    <lineage>
        <taxon>Eukaryota</taxon>
        <taxon>Metazoa</taxon>
        <taxon>Ecdysozoa</taxon>
        <taxon>Nematoda</taxon>
        <taxon>Chromadorea</taxon>
        <taxon>Rhabditida</taxon>
        <taxon>Rhabditina</taxon>
        <taxon>Rhabditomorpha</taxon>
        <taxon>Strongyloidea</taxon>
        <taxon>Heligmosomidae</taxon>
        <taxon>Heligmosomoides</taxon>
    </lineage>
</organism>
<evidence type="ECO:0000256" key="4">
    <source>
        <dbReference type="ARBA" id="ARBA00023117"/>
    </source>
</evidence>
<evidence type="ECO:0000259" key="7">
    <source>
        <dbReference type="PROSITE" id="PS50014"/>
    </source>
</evidence>
<dbReference type="Pfam" id="PF00439">
    <property type="entry name" value="Bromodomain"/>
    <property type="match status" value="1"/>
</dbReference>
<dbReference type="SMART" id="SM00249">
    <property type="entry name" value="PHD"/>
    <property type="match status" value="2"/>
</dbReference>
<evidence type="ECO:0000313" key="10">
    <source>
        <dbReference type="WBParaSite" id="HPBE_0000858401-mRNA-1"/>
    </source>
</evidence>
<keyword evidence="9" id="KW-1185">Reference proteome</keyword>
<keyword evidence="2 6" id="KW-0863">Zinc-finger</keyword>
<dbReference type="Gene3D" id="3.30.40.10">
    <property type="entry name" value="Zinc/RING finger domain, C3HC4 (zinc finger)"/>
    <property type="match status" value="2"/>
</dbReference>
<dbReference type="SUPFAM" id="SSF47370">
    <property type="entry name" value="Bromodomain"/>
    <property type="match status" value="1"/>
</dbReference>
<dbReference type="PRINTS" id="PR00503">
    <property type="entry name" value="BROMODOMAIN"/>
</dbReference>
<dbReference type="InterPro" id="IPR019787">
    <property type="entry name" value="Znf_PHD-finger"/>
</dbReference>
<keyword evidence="3" id="KW-0862">Zinc</keyword>
<dbReference type="PROSITE" id="PS50014">
    <property type="entry name" value="BROMODOMAIN_2"/>
    <property type="match status" value="1"/>
</dbReference>
<dbReference type="AlphaFoldDB" id="A0A183FMG7"/>
<dbReference type="InterPro" id="IPR018359">
    <property type="entry name" value="Bromodomain_CS"/>
</dbReference>
<dbReference type="InterPro" id="IPR001965">
    <property type="entry name" value="Znf_PHD"/>
</dbReference>
<dbReference type="GO" id="GO:0006357">
    <property type="term" value="P:regulation of transcription by RNA polymerase II"/>
    <property type="evidence" value="ECO:0007669"/>
    <property type="project" value="InterPro"/>
</dbReference>
<keyword evidence="4 5" id="KW-0103">Bromodomain</keyword>
<feature type="domain" description="PHD-type" evidence="8">
    <location>
        <begin position="65"/>
        <end position="116"/>
    </location>
</feature>
<dbReference type="InterPro" id="IPR019786">
    <property type="entry name" value="Zinc_finger_PHD-type_CS"/>
</dbReference>
<evidence type="ECO:0000256" key="2">
    <source>
        <dbReference type="ARBA" id="ARBA00022771"/>
    </source>
</evidence>
<name>A0A183FMG7_HELPZ</name>
<keyword evidence="1" id="KW-0479">Metal-binding</keyword>
<evidence type="ECO:0000259" key="8">
    <source>
        <dbReference type="PROSITE" id="PS50016"/>
    </source>
</evidence>
<evidence type="ECO:0000256" key="1">
    <source>
        <dbReference type="ARBA" id="ARBA00022723"/>
    </source>
</evidence>
<dbReference type="InterPro" id="IPR001487">
    <property type="entry name" value="Bromodomain"/>
</dbReference>
<dbReference type="InterPro" id="IPR011011">
    <property type="entry name" value="Znf_FYVE_PHD"/>
</dbReference>
<reference evidence="10" key="1">
    <citation type="submission" date="2019-09" db="UniProtKB">
        <authorList>
            <consortium name="WormBaseParasite"/>
        </authorList>
    </citation>
    <scope>IDENTIFICATION</scope>
</reference>
<dbReference type="PROSITE" id="PS50016">
    <property type="entry name" value="ZF_PHD_2"/>
    <property type="match status" value="2"/>
</dbReference>
<feature type="domain" description="PHD-type" evidence="8">
    <location>
        <begin position="5"/>
        <end position="56"/>
    </location>
</feature>
<dbReference type="Pfam" id="PF00628">
    <property type="entry name" value="PHD"/>
    <property type="match status" value="2"/>
</dbReference>
<dbReference type="GO" id="GO:0008270">
    <property type="term" value="F:zinc ion binding"/>
    <property type="evidence" value="ECO:0007669"/>
    <property type="project" value="UniProtKB-KW"/>
</dbReference>
<dbReference type="GO" id="GO:0000978">
    <property type="term" value="F:RNA polymerase II cis-regulatory region sequence-specific DNA binding"/>
    <property type="evidence" value="ECO:0007669"/>
    <property type="project" value="TreeGrafter"/>
</dbReference>
<dbReference type="GO" id="GO:0016589">
    <property type="term" value="C:NURF complex"/>
    <property type="evidence" value="ECO:0007669"/>
    <property type="project" value="InterPro"/>
</dbReference>
<dbReference type="InterPro" id="IPR013083">
    <property type="entry name" value="Znf_RING/FYVE/PHD"/>
</dbReference>
<dbReference type="PROSITE" id="PS01359">
    <property type="entry name" value="ZF_PHD_1"/>
    <property type="match status" value="2"/>
</dbReference>
<protein>
    <submittedName>
        <fullName evidence="10">Bromodomain protein</fullName>
    </submittedName>
</protein>
<dbReference type="Gene3D" id="1.20.920.10">
    <property type="entry name" value="Bromodomain-like"/>
    <property type="match status" value="1"/>
</dbReference>
<evidence type="ECO:0000256" key="3">
    <source>
        <dbReference type="ARBA" id="ARBA00022833"/>
    </source>
</evidence>
<dbReference type="SMART" id="SM00297">
    <property type="entry name" value="BROMO"/>
    <property type="match status" value="1"/>
</dbReference>
<evidence type="ECO:0000313" key="9">
    <source>
        <dbReference type="Proteomes" id="UP000050761"/>
    </source>
</evidence>
<dbReference type="SUPFAM" id="SSF57903">
    <property type="entry name" value="FYVE/PHD zinc finger"/>
    <property type="match status" value="2"/>
</dbReference>
<dbReference type="PANTHER" id="PTHR45975">
    <property type="entry name" value="NUCLEOSOME-REMODELING FACTOR SUBUNIT BPTF"/>
    <property type="match status" value="1"/>
</dbReference>
<dbReference type="InterPro" id="IPR036427">
    <property type="entry name" value="Bromodomain-like_sf"/>
</dbReference>
<dbReference type="PANTHER" id="PTHR45975:SF2">
    <property type="entry name" value="NUCLEOSOME-REMODELING FACTOR SUBUNIT BPTF"/>
    <property type="match status" value="1"/>
</dbReference>
<feature type="domain" description="Bromo" evidence="7">
    <location>
        <begin position="152"/>
        <end position="222"/>
    </location>
</feature>